<dbReference type="InterPro" id="IPR042855">
    <property type="entry name" value="V_SNARE_CC"/>
</dbReference>
<comment type="similarity">
    <text evidence="1">Belongs to the synaptobrevin family.</text>
</comment>
<dbReference type="GO" id="GO:0012505">
    <property type="term" value="C:endomembrane system"/>
    <property type="evidence" value="ECO:0007669"/>
    <property type="project" value="UniProtKB-SubCell"/>
</dbReference>
<dbReference type="InterPro" id="IPR042166">
    <property type="entry name" value="Vamp5"/>
</dbReference>
<dbReference type="GO" id="GO:0005886">
    <property type="term" value="C:plasma membrane"/>
    <property type="evidence" value="ECO:0007669"/>
    <property type="project" value="TreeGrafter"/>
</dbReference>
<evidence type="ECO:0000256" key="3">
    <source>
        <dbReference type="PROSITE-ProRule" id="PRU00290"/>
    </source>
</evidence>
<dbReference type="AlphaFoldDB" id="A0A672TYV8"/>
<dbReference type="Gene3D" id="1.20.5.110">
    <property type="match status" value="1"/>
</dbReference>
<evidence type="ECO:0000313" key="8">
    <source>
        <dbReference type="Proteomes" id="UP000472266"/>
    </source>
</evidence>
<dbReference type="PROSITE" id="PS50892">
    <property type="entry name" value="V_SNARE"/>
    <property type="match status" value="1"/>
</dbReference>
<sequence length="129" mass="13924">MSPTFPCPPVPVPQAGLWQCQREAEAVAGLMQQNMLRALERDGRLRDLDTRAQSLRAMSESFSRSSRAVALQRPHRSRRRWAAAAAGTGLVLIVLLVLVLVLVLRRDPGPVPAPPGATGPPPAPAEPPR</sequence>
<accession>A0A672TYV8</accession>
<proteinExistence type="inferred from homology"/>
<dbReference type="GO" id="GO:0043001">
    <property type="term" value="P:Golgi to plasma membrane protein transport"/>
    <property type="evidence" value="ECO:0007669"/>
    <property type="project" value="TreeGrafter"/>
</dbReference>
<keyword evidence="5" id="KW-0812">Transmembrane</keyword>
<evidence type="ECO:0000256" key="1">
    <source>
        <dbReference type="ARBA" id="ARBA00008025"/>
    </source>
</evidence>
<dbReference type="InParanoid" id="A0A672TYV8"/>
<reference evidence="7" key="2">
    <citation type="submission" date="2025-09" db="UniProtKB">
        <authorList>
            <consortium name="Ensembl"/>
        </authorList>
    </citation>
    <scope>IDENTIFICATION</scope>
</reference>
<dbReference type="InterPro" id="IPR001388">
    <property type="entry name" value="Synaptobrevin-like"/>
</dbReference>
<organism evidence="7 8">
    <name type="scientific">Strigops habroptila</name>
    <name type="common">Kakapo</name>
    <dbReference type="NCBI Taxonomy" id="2489341"/>
    <lineage>
        <taxon>Eukaryota</taxon>
        <taxon>Metazoa</taxon>
        <taxon>Chordata</taxon>
        <taxon>Craniata</taxon>
        <taxon>Vertebrata</taxon>
        <taxon>Euteleostomi</taxon>
        <taxon>Archelosauria</taxon>
        <taxon>Archosauria</taxon>
        <taxon>Dinosauria</taxon>
        <taxon>Saurischia</taxon>
        <taxon>Theropoda</taxon>
        <taxon>Coelurosauria</taxon>
        <taxon>Aves</taxon>
        <taxon>Neognathae</taxon>
        <taxon>Neoaves</taxon>
        <taxon>Telluraves</taxon>
        <taxon>Australaves</taxon>
        <taxon>Psittaciformes</taxon>
        <taxon>Psittacidae</taxon>
        <taxon>Strigops</taxon>
    </lineage>
</organism>
<feature type="transmembrane region" description="Helical" evidence="5">
    <location>
        <begin position="81"/>
        <end position="104"/>
    </location>
</feature>
<keyword evidence="3" id="KW-0175">Coiled coil</keyword>
<gene>
    <name evidence="7" type="primary">LOC115602937</name>
</gene>
<dbReference type="GeneTree" id="ENSGT01150000289357"/>
<dbReference type="PANTHER" id="PTHR47462:SF1">
    <property type="entry name" value="VESICLE-ASSOCIATED MEMBRANE PROTEIN 5"/>
    <property type="match status" value="1"/>
</dbReference>
<evidence type="ECO:0000256" key="5">
    <source>
        <dbReference type="SAM" id="Phobius"/>
    </source>
</evidence>
<dbReference type="Proteomes" id="UP000472266">
    <property type="component" value="Unplaced"/>
</dbReference>
<feature type="domain" description="V-SNARE coiled-coil homology" evidence="6">
    <location>
        <begin position="16"/>
        <end position="78"/>
    </location>
</feature>
<name>A0A672TYV8_STRHB</name>
<evidence type="ECO:0000256" key="2">
    <source>
        <dbReference type="ARBA" id="ARBA00046280"/>
    </source>
</evidence>
<dbReference type="Ensembl" id="ENSSHBT00005009232.1">
    <property type="protein sequence ID" value="ENSSHBP00005007670.1"/>
    <property type="gene ID" value="ENSSHBG00005006713.1"/>
</dbReference>
<evidence type="ECO:0000313" key="7">
    <source>
        <dbReference type="Ensembl" id="ENSSHBP00005007670.1"/>
    </source>
</evidence>
<feature type="region of interest" description="Disordered" evidence="4">
    <location>
        <begin position="109"/>
        <end position="129"/>
    </location>
</feature>
<reference evidence="7" key="1">
    <citation type="submission" date="2025-08" db="UniProtKB">
        <authorList>
            <consortium name="Ensembl"/>
        </authorList>
    </citation>
    <scope>IDENTIFICATION</scope>
</reference>
<dbReference type="PRINTS" id="PR00219">
    <property type="entry name" value="SYNAPTOBREVN"/>
</dbReference>
<dbReference type="Pfam" id="PF00957">
    <property type="entry name" value="Synaptobrevin"/>
    <property type="match status" value="1"/>
</dbReference>
<protein>
    <recommendedName>
        <fullName evidence="6">V-SNARE coiled-coil homology domain-containing protein</fullName>
    </recommendedName>
</protein>
<dbReference type="OMA" id="WQCQREA"/>
<evidence type="ECO:0000256" key="4">
    <source>
        <dbReference type="SAM" id="MobiDB-lite"/>
    </source>
</evidence>
<evidence type="ECO:0000259" key="6">
    <source>
        <dbReference type="PROSITE" id="PS50892"/>
    </source>
</evidence>
<dbReference type="SUPFAM" id="SSF58038">
    <property type="entry name" value="SNARE fusion complex"/>
    <property type="match status" value="1"/>
</dbReference>
<dbReference type="PANTHER" id="PTHR47462">
    <property type="entry name" value="VESICLE-ASSOCIATED MEMBRANE PROTEIN 5"/>
    <property type="match status" value="1"/>
</dbReference>
<comment type="subcellular location">
    <subcellularLocation>
        <location evidence="2">Endomembrane system</location>
        <topology evidence="2">Single-pass type IV membrane protein</topology>
    </subcellularLocation>
</comment>
<keyword evidence="8" id="KW-1185">Reference proteome</keyword>
<keyword evidence="5" id="KW-0472">Membrane</keyword>
<keyword evidence="5" id="KW-1133">Transmembrane helix</keyword>